<name>A0A3C0CBL9_9BACT</name>
<dbReference type="RefSeq" id="WP_118355113.1">
    <property type="nucleotide sequence ID" value="NZ_CALLOM010000018.1"/>
</dbReference>
<comment type="caution">
    <text evidence="1">The sequence shown here is derived from an EMBL/GenBank/DDBJ whole genome shotgun (WGS) entry which is preliminary data.</text>
</comment>
<dbReference type="Proteomes" id="UP000286598">
    <property type="component" value="Unassembled WGS sequence"/>
</dbReference>
<gene>
    <name evidence="1" type="ORF">DW060_05650</name>
</gene>
<dbReference type="EMBL" id="QRNO01000021">
    <property type="protein sequence ID" value="RHK51091.1"/>
    <property type="molecule type" value="Genomic_DNA"/>
</dbReference>
<dbReference type="AlphaFoldDB" id="A0A3C0CBL9"/>
<protein>
    <submittedName>
        <fullName evidence="1">VanZ family protein</fullName>
    </submittedName>
</protein>
<keyword evidence="2" id="KW-1185">Reference proteome</keyword>
<reference evidence="1 2" key="1">
    <citation type="submission" date="2018-08" db="EMBL/GenBank/DDBJ databases">
        <title>A genome reference for cultivated species of the human gut microbiota.</title>
        <authorList>
            <person name="Zou Y."/>
            <person name="Xue W."/>
            <person name="Luo G."/>
        </authorList>
    </citation>
    <scope>NUCLEOTIDE SEQUENCE [LARGE SCALE GENOMIC DNA]</scope>
    <source>
        <strain evidence="1 2">AF42-9</strain>
    </source>
</reference>
<organism evidence="1 2">
    <name type="scientific">Leyella stercorea</name>
    <dbReference type="NCBI Taxonomy" id="363265"/>
    <lineage>
        <taxon>Bacteria</taxon>
        <taxon>Pseudomonadati</taxon>
        <taxon>Bacteroidota</taxon>
        <taxon>Bacteroidia</taxon>
        <taxon>Bacteroidales</taxon>
        <taxon>Prevotellaceae</taxon>
        <taxon>Leyella</taxon>
    </lineage>
</organism>
<sequence>MTYIRHLLKAYPVSCFYILMILVLCFATIPSTPLDNVTLIDKWVHIAMYAGTCATIWLEYLRNHSAKRQPVMRIASPTDKPALNWAKLLCLAWLAPILMSGLIEILQEYCTGGRRSGDWLDFAANSIGATLGALAGIIMVYSKRSKQ</sequence>
<accession>A0A3C0CBL9</accession>
<proteinExistence type="predicted"/>
<evidence type="ECO:0000313" key="1">
    <source>
        <dbReference type="EMBL" id="RHK51091.1"/>
    </source>
</evidence>
<dbReference type="PANTHER" id="PTHR28008">
    <property type="entry name" value="DOMAIN PROTEIN, PUTATIVE (AFU_ORTHOLOGUE AFUA_3G10980)-RELATED"/>
    <property type="match status" value="1"/>
</dbReference>
<dbReference type="PANTHER" id="PTHR28008:SF1">
    <property type="entry name" value="DOMAIN PROTEIN, PUTATIVE (AFU_ORTHOLOGUE AFUA_3G10980)-RELATED"/>
    <property type="match status" value="1"/>
</dbReference>
<evidence type="ECO:0000313" key="2">
    <source>
        <dbReference type="Proteomes" id="UP000286598"/>
    </source>
</evidence>
<dbReference type="OrthoDB" id="1524985at2"/>